<evidence type="ECO:0000256" key="8">
    <source>
        <dbReference type="SAM" id="SignalP"/>
    </source>
</evidence>
<dbReference type="InterPro" id="IPR053937">
    <property type="entry name" value="GOST_TM"/>
</dbReference>
<evidence type="ECO:0000256" key="6">
    <source>
        <dbReference type="SAM" id="MobiDB-lite"/>
    </source>
</evidence>
<dbReference type="Proteomes" id="UP000321570">
    <property type="component" value="Unassembled WGS sequence"/>
</dbReference>
<evidence type="ECO:0000256" key="4">
    <source>
        <dbReference type="ARBA" id="ARBA00022989"/>
    </source>
</evidence>
<keyword evidence="2 7" id="KW-0812">Transmembrane</keyword>
<feature type="transmembrane region" description="Helical" evidence="7">
    <location>
        <begin position="236"/>
        <end position="265"/>
    </location>
</feature>
<keyword evidence="4 7" id="KW-1133">Transmembrane helix</keyword>
<keyword evidence="3 8" id="KW-0732">Signal</keyword>
<feature type="signal peptide" evidence="8">
    <location>
        <begin position="1"/>
        <end position="22"/>
    </location>
</feature>
<keyword evidence="5 7" id="KW-0472">Membrane</keyword>
<dbReference type="PANTHER" id="PTHR21229:SF1">
    <property type="entry name" value="GH17801P"/>
    <property type="match status" value="1"/>
</dbReference>
<dbReference type="InterPro" id="IPR009637">
    <property type="entry name" value="GPR107/GPR108-like"/>
</dbReference>
<proteinExistence type="predicted"/>
<dbReference type="GO" id="GO:0005829">
    <property type="term" value="C:cytosol"/>
    <property type="evidence" value="ECO:0007669"/>
    <property type="project" value="GOC"/>
</dbReference>
<evidence type="ECO:0000256" key="1">
    <source>
        <dbReference type="ARBA" id="ARBA00004141"/>
    </source>
</evidence>
<organism evidence="10 11">
    <name type="scientific">Hymenolepis diminuta</name>
    <name type="common">Rat tapeworm</name>
    <dbReference type="NCBI Taxonomy" id="6216"/>
    <lineage>
        <taxon>Eukaryota</taxon>
        <taxon>Metazoa</taxon>
        <taxon>Spiralia</taxon>
        <taxon>Lophotrochozoa</taxon>
        <taxon>Platyhelminthes</taxon>
        <taxon>Cestoda</taxon>
        <taxon>Eucestoda</taxon>
        <taxon>Cyclophyllidea</taxon>
        <taxon>Hymenolepididae</taxon>
        <taxon>Hymenolepis</taxon>
    </lineage>
</organism>
<dbReference type="GO" id="GO:0042147">
    <property type="term" value="P:retrograde transport, endosome to Golgi"/>
    <property type="evidence" value="ECO:0007669"/>
    <property type="project" value="TreeGrafter"/>
</dbReference>
<comment type="subcellular location">
    <subcellularLocation>
        <location evidence="1">Membrane</location>
        <topology evidence="1">Multi-pass membrane protein</topology>
    </subcellularLocation>
</comment>
<feature type="compositionally biased region" description="Polar residues" evidence="6">
    <location>
        <begin position="487"/>
        <end position="500"/>
    </location>
</feature>
<feature type="region of interest" description="Disordered" evidence="6">
    <location>
        <begin position="473"/>
        <end position="500"/>
    </location>
</feature>
<evidence type="ECO:0000313" key="11">
    <source>
        <dbReference type="Proteomes" id="UP000321570"/>
    </source>
</evidence>
<feature type="transmembrane region" description="Helical" evidence="7">
    <location>
        <begin position="304"/>
        <end position="326"/>
    </location>
</feature>
<evidence type="ECO:0000256" key="2">
    <source>
        <dbReference type="ARBA" id="ARBA00022692"/>
    </source>
</evidence>
<feature type="domain" description="GOST seven transmembrane" evidence="9">
    <location>
        <begin position="169"/>
        <end position="413"/>
    </location>
</feature>
<evidence type="ECO:0000256" key="5">
    <source>
        <dbReference type="ARBA" id="ARBA00023136"/>
    </source>
</evidence>
<dbReference type="PANTHER" id="PTHR21229">
    <property type="entry name" value="LUNG SEVEN TRANSMEMBRANE RECEPTOR"/>
    <property type="match status" value="1"/>
</dbReference>
<dbReference type="Pfam" id="PF06814">
    <property type="entry name" value="GOST_TM"/>
    <property type="match status" value="1"/>
</dbReference>
<gene>
    <name evidence="10" type="ORF">WMSIL1_LOCUS8663</name>
</gene>
<name>A0A564YT99_HYMDI</name>
<feature type="transmembrane region" description="Helical" evidence="7">
    <location>
        <begin position="173"/>
        <end position="193"/>
    </location>
</feature>
<feature type="transmembrane region" description="Helical" evidence="7">
    <location>
        <begin position="277"/>
        <end position="298"/>
    </location>
</feature>
<dbReference type="GO" id="GO:0005794">
    <property type="term" value="C:Golgi apparatus"/>
    <property type="evidence" value="ECO:0007669"/>
    <property type="project" value="TreeGrafter"/>
</dbReference>
<evidence type="ECO:0000259" key="9">
    <source>
        <dbReference type="Pfam" id="PF06814"/>
    </source>
</evidence>
<evidence type="ECO:0000313" key="10">
    <source>
        <dbReference type="EMBL" id="VUZ49774.1"/>
    </source>
</evidence>
<evidence type="ECO:0000256" key="7">
    <source>
        <dbReference type="SAM" id="Phobius"/>
    </source>
</evidence>
<feature type="transmembrane region" description="Helical" evidence="7">
    <location>
        <begin position="391"/>
        <end position="408"/>
    </location>
</feature>
<feature type="transmembrane region" description="Helical" evidence="7">
    <location>
        <begin position="347"/>
        <end position="371"/>
    </location>
</feature>
<protein>
    <recommendedName>
        <fullName evidence="9">GOST seven transmembrane domain-containing protein</fullName>
    </recommendedName>
</protein>
<dbReference type="EMBL" id="CABIJS010000333">
    <property type="protein sequence ID" value="VUZ49774.1"/>
    <property type="molecule type" value="Genomic_DNA"/>
</dbReference>
<feature type="transmembrane region" description="Helical" evidence="7">
    <location>
        <begin position="205"/>
        <end position="224"/>
    </location>
</feature>
<dbReference type="GO" id="GO:0016020">
    <property type="term" value="C:membrane"/>
    <property type="evidence" value="ECO:0007669"/>
    <property type="project" value="UniProtKB-SubCell"/>
</dbReference>
<feature type="chain" id="PRO_5021860812" description="GOST seven transmembrane domain-containing protein" evidence="8">
    <location>
        <begin position="23"/>
        <end position="500"/>
    </location>
</feature>
<sequence>MSNVGMFGVLVLLSYYFAFVAAVPEVGHWEVEVPVNTNLFFSKSVFEDTDISFKILCTKIIDVRLSLSVYWSECADAFADVRETFNNSKFMIEVSSDLKPDSIVKNEKQTTCTPNQPVLFGTKVSRAGTQMTILSVNCIDPKNCAGIVDVHVTTDIRSSYGYLSAIEYPLRTFYGVLSLSYALLGFLWLCFTVCHWKDLLRIQYYISLMIFIGLIEHITFYALYETLNRTGLTLKGALVFAIVVSCLKRTLARFLILIVCVGYGITKSRLGAAYRRIVWICVIYLLCCLLDSFLRAFHPRFKPSLSILLGGLPMIVVDLAILWWSFSYLVSTLRETRMRRNKVKHRLYRIFSTLLIGVSVVSVICMGVSVFLLHWKPCTRAWRYIWFDETFWQLLFFAVLFAIVILWRPSSTNRLYARSAFLDPDVEPPPEDLEERLLDVIVSGINDDEQGRKNSKTAATEDEALRWAEENIPSSHDNPAFSDDKPNQGNVSSGVQFKMD</sequence>
<accession>A0A564YT99</accession>
<reference evidence="10 11" key="1">
    <citation type="submission" date="2019-07" db="EMBL/GenBank/DDBJ databases">
        <authorList>
            <person name="Jastrzebski P J."/>
            <person name="Paukszto L."/>
            <person name="Jastrzebski P J."/>
        </authorList>
    </citation>
    <scope>NUCLEOTIDE SEQUENCE [LARGE SCALE GENOMIC DNA]</scope>
    <source>
        <strain evidence="10 11">WMS-il1</strain>
    </source>
</reference>
<evidence type="ECO:0000256" key="3">
    <source>
        <dbReference type="ARBA" id="ARBA00022729"/>
    </source>
</evidence>
<keyword evidence="11" id="KW-1185">Reference proteome</keyword>
<dbReference type="AlphaFoldDB" id="A0A564YT99"/>